<dbReference type="KEGG" id="more:E1B28_010114"/>
<keyword evidence="3" id="KW-1185">Reference proteome</keyword>
<protein>
    <submittedName>
        <fullName evidence="2">Uncharacterized protein</fullName>
    </submittedName>
</protein>
<sequence>MFDLVARVFKFYSARAKQLYPDGPIPFKMHTFPNQLMQSLPPPLTLLIYLSLAVSALAAGSTFASLALGLPPHFWTIPVAFAITLPYHLAILFLARVEPHGSPRVFSSGNNTWGFVASTFWTGALCTSVVTTILMARRDHRQQRDINLGCALCAWSLLEDGLIWSITLLSYRERRRVLYAAKWRPNGSSNGQSWSFNKPELAFPWRVHSHS</sequence>
<evidence type="ECO:0000313" key="3">
    <source>
        <dbReference type="Proteomes" id="UP001049176"/>
    </source>
</evidence>
<keyword evidence="1" id="KW-1133">Transmembrane helix</keyword>
<keyword evidence="1" id="KW-0472">Membrane</keyword>
<dbReference type="EMBL" id="CM032186">
    <property type="protein sequence ID" value="KAG7091057.1"/>
    <property type="molecule type" value="Genomic_DNA"/>
</dbReference>
<feature type="transmembrane region" description="Helical" evidence="1">
    <location>
        <begin position="115"/>
        <end position="136"/>
    </location>
</feature>
<evidence type="ECO:0000256" key="1">
    <source>
        <dbReference type="SAM" id="Phobius"/>
    </source>
</evidence>
<accession>A0A9P7RX56</accession>
<proteinExistence type="predicted"/>
<feature type="transmembrane region" description="Helical" evidence="1">
    <location>
        <begin position="75"/>
        <end position="95"/>
    </location>
</feature>
<comment type="caution">
    <text evidence="2">The sequence shown here is derived from an EMBL/GenBank/DDBJ whole genome shotgun (WGS) entry which is preliminary data.</text>
</comment>
<evidence type="ECO:0000313" key="2">
    <source>
        <dbReference type="EMBL" id="KAG7091057.1"/>
    </source>
</evidence>
<feature type="transmembrane region" description="Helical" evidence="1">
    <location>
        <begin position="46"/>
        <end position="68"/>
    </location>
</feature>
<name>A0A9P7RX56_9AGAR</name>
<gene>
    <name evidence="2" type="ORF">E1B28_010114</name>
</gene>
<reference evidence="2" key="1">
    <citation type="journal article" date="2021" name="Genome Biol. Evol.">
        <title>The assembled and annotated genome of the fairy-ring fungus Marasmius oreades.</title>
        <authorList>
            <person name="Hiltunen M."/>
            <person name="Ament-Velasquez S.L."/>
            <person name="Johannesson H."/>
        </authorList>
    </citation>
    <scope>NUCLEOTIDE SEQUENCE</scope>
    <source>
        <strain evidence="2">03SP1</strain>
    </source>
</reference>
<dbReference type="OrthoDB" id="2893947at2759"/>
<organism evidence="2 3">
    <name type="scientific">Marasmius oreades</name>
    <name type="common">fairy-ring Marasmius</name>
    <dbReference type="NCBI Taxonomy" id="181124"/>
    <lineage>
        <taxon>Eukaryota</taxon>
        <taxon>Fungi</taxon>
        <taxon>Dikarya</taxon>
        <taxon>Basidiomycota</taxon>
        <taxon>Agaricomycotina</taxon>
        <taxon>Agaricomycetes</taxon>
        <taxon>Agaricomycetidae</taxon>
        <taxon>Agaricales</taxon>
        <taxon>Marasmiineae</taxon>
        <taxon>Marasmiaceae</taxon>
        <taxon>Marasmius</taxon>
    </lineage>
</organism>
<dbReference type="GeneID" id="66079190"/>
<dbReference type="AlphaFoldDB" id="A0A9P7RX56"/>
<dbReference type="RefSeq" id="XP_043007527.1">
    <property type="nucleotide sequence ID" value="XM_043155066.1"/>
</dbReference>
<dbReference type="Proteomes" id="UP001049176">
    <property type="component" value="Chromosome 6"/>
</dbReference>
<keyword evidence="1" id="KW-0812">Transmembrane</keyword>